<organism evidence="2 3">
    <name type="scientific">Sitophilus oryzae</name>
    <name type="common">Rice weevil</name>
    <name type="synonym">Curculio oryzae</name>
    <dbReference type="NCBI Taxonomy" id="7048"/>
    <lineage>
        <taxon>Eukaryota</taxon>
        <taxon>Metazoa</taxon>
        <taxon>Ecdysozoa</taxon>
        <taxon>Arthropoda</taxon>
        <taxon>Hexapoda</taxon>
        <taxon>Insecta</taxon>
        <taxon>Pterygota</taxon>
        <taxon>Neoptera</taxon>
        <taxon>Endopterygota</taxon>
        <taxon>Coleoptera</taxon>
        <taxon>Polyphaga</taxon>
        <taxon>Cucujiformia</taxon>
        <taxon>Curculionidae</taxon>
        <taxon>Dryophthorinae</taxon>
        <taxon>Sitophilus</taxon>
    </lineage>
</organism>
<name>A0A6J2Y0L0_SITOR</name>
<dbReference type="KEGG" id="soy:115882550"/>
<dbReference type="InParanoid" id="A0A6J2Y0L0"/>
<accession>A0A6J2Y0L0</accession>
<feature type="region of interest" description="Disordered" evidence="1">
    <location>
        <begin position="446"/>
        <end position="467"/>
    </location>
</feature>
<dbReference type="AlphaFoldDB" id="A0A6J2Y0L0"/>
<evidence type="ECO:0000313" key="2">
    <source>
        <dbReference type="Proteomes" id="UP000504635"/>
    </source>
</evidence>
<gene>
    <name evidence="3" type="primary">LOC115882550</name>
</gene>
<reference evidence="3" key="1">
    <citation type="submission" date="2025-08" db="UniProtKB">
        <authorList>
            <consortium name="RefSeq"/>
        </authorList>
    </citation>
    <scope>IDENTIFICATION</scope>
    <source>
        <tissue evidence="3">Gonads</tissue>
    </source>
</reference>
<dbReference type="Proteomes" id="UP000504635">
    <property type="component" value="Unplaced"/>
</dbReference>
<evidence type="ECO:0000313" key="3">
    <source>
        <dbReference type="RefSeq" id="XP_030756570.1"/>
    </source>
</evidence>
<keyword evidence="2" id="KW-1185">Reference proteome</keyword>
<dbReference type="RefSeq" id="XP_030756570.1">
    <property type="nucleotide sequence ID" value="XM_030900710.1"/>
</dbReference>
<dbReference type="GeneID" id="115882550"/>
<dbReference type="OrthoDB" id="6598508at2759"/>
<sequence length="590" mass="67186">MCNTNQLRTAFQNVSFCADTTWSVDQGPFQRANMGLYLKERQAQFKASRWERISPRTVRDCIPESKLARYANFEYDEARELSYTPAVTRYERLYQTFSGEEVNEPWMLEEIDDLLIGFLCYKEHKEDTDSCNENHDNLPCNNGFCELSYESPFLNASTFEEMALKLKIKCQSTKMIWDVKCFPYFGWQPLTRIKNLDLFKSPISQFFASESSGTNDACSWTRVPANDYSTVTHLEDLAQGFKQPNEAILKKNKASSWLETNTEETNDLSPHKRLYSAVLQGTSHTAGPSQRSTSVQFSTSKLLEASSTTDSFTETPSRPPHTTTENFQKVATESYWYQSQNYQYYHAKTSTQPPVFTGYQYLPQNIGAGFYSRPLFVPNPGLLSFRHTAYFPHLVLQNPAPYPPPTFLGYSRPVVLPQRPQVVLPPSSWFIQQSMKASVGFLTNRNHPQTSSYQYRPPKPKPPPLPLKSVESPSVMQDLENIVAKTVGAILDDQDEIVPVANSVSDDLELQALEQYSPSSDNVFSELERQATEQYETPENWTSPPKGNSTAFGGFGALLRRLRCAGSGLLVCRSKIFEYSWISTCFFLFF</sequence>
<proteinExistence type="predicted"/>
<protein>
    <submittedName>
        <fullName evidence="3">Uncharacterized protein LOC115882550</fullName>
    </submittedName>
</protein>
<evidence type="ECO:0000256" key="1">
    <source>
        <dbReference type="SAM" id="MobiDB-lite"/>
    </source>
</evidence>